<proteinExistence type="inferred from homology"/>
<evidence type="ECO:0000256" key="2">
    <source>
        <dbReference type="ARBA" id="ARBA00004613"/>
    </source>
</evidence>
<dbReference type="GO" id="GO:0046872">
    <property type="term" value="F:metal ion binding"/>
    <property type="evidence" value="ECO:0007669"/>
    <property type="project" value="UniProtKB-UniRule"/>
</dbReference>
<dbReference type="STRING" id="655863.F0XJQ1"/>
<name>F0XJQ1_GROCL</name>
<dbReference type="InParanoid" id="F0XJQ1"/>
<feature type="binding site" description="axial binding residue" evidence="9">
    <location>
        <position position="49"/>
    </location>
    <ligand>
        <name>heme</name>
        <dbReference type="ChEBI" id="CHEBI:30413"/>
    </ligand>
    <ligandPart>
        <name>Fe</name>
        <dbReference type="ChEBI" id="CHEBI:18248"/>
    </ligandPart>
</feature>
<keyword evidence="10" id="KW-0812">Transmembrane</keyword>
<evidence type="ECO:0000256" key="6">
    <source>
        <dbReference type="ARBA" id="ARBA00022729"/>
    </source>
</evidence>
<protein>
    <submittedName>
        <fullName evidence="12">Cfem domain containing protein</fullName>
    </submittedName>
</protein>
<comment type="caution">
    <text evidence="9">Lacks conserved residue(s) required for the propagation of feature annotation.</text>
</comment>
<evidence type="ECO:0000256" key="9">
    <source>
        <dbReference type="PROSITE-ProRule" id="PRU01356"/>
    </source>
</evidence>
<evidence type="ECO:0000313" key="12">
    <source>
        <dbReference type="EMBL" id="EFX02040.1"/>
    </source>
</evidence>
<dbReference type="AlphaFoldDB" id="F0XJQ1"/>
<keyword evidence="9" id="KW-0479">Metal-binding</keyword>
<evidence type="ECO:0000256" key="10">
    <source>
        <dbReference type="SAM" id="Phobius"/>
    </source>
</evidence>
<gene>
    <name evidence="12" type="ORF">CMQ_2089</name>
</gene>
<dbReference type="Pfam" id="PF05730">
    <property type="entry name" value="CFEM"/>
    <property type="match status" value="1"/>
</dbReference>
<evidence type="ECO:0000256" key="5">
    <source>
        <dbReference type="ARBA" id="ARBA00022622"/>
    </source>
</evidence>
<sequence length="187" mass="19365">MKLSYVAGLLGLTASIDRRDVGDLAQSLPACSLSCFHQAAQTFNCDPHDISCRCSKEVQMTATMERCLQRSCSDHHKAITENLSHEICNIQLQNNMLYKKSAEAAPAPAPAPVPAIPDVPVVPDFARRAPEAVASFPVIASSIPASSIAPFATSTATPAPVVTAGAAAVATPVAMLAVAAALGAIML</sequence>
<keyword evidence="6" id="KW-0732">Signal</keyword>
<dbReference type="HOGENOM" id="CLU_122008_0_0_1"/>
<evidence type="ECO:0000256" key="8">
    <source>
        <dbReference type="ARBA" id="ARBA00023288"/>
    </source>
</evidence>
<organism evidence="13">
    <name type="scientific">Grosmannia clavigera (strain kw1407 / UAMH 11150)</name>
    <name type="common">Blue stain fungus</name>
    <name type="synonym">Graphiocladiella clavigera</name>
    <dbReference type="NCBI Taxonomy" id="655863"/>
    <lineage>
        <taxon>Eukaryota</taxon>
        <taxon>Fungi</taxon>
        <taxon>Dikarya</taxon>
        <taxon>Ascomycota</taxon>
        <taxon>Pezizomycotina</taxon>
        <taxon>Sordariomycetes</taxon>
        <taxon>Sordariomycetidae</taxon>
        <taxon>Ophiostomatales</taxon>
        <taxon>Ophiostomataceae</taxon>
        <taxon>Leptographium</taxon>
    </lineage>
</organism>
<reference evidence="12 13" key="1">
    <citation type="journal article" date="2011" name="Proc. Natl. Acad. Sci. U.S.A.">
        <title>Genome and transcriptome analyses of the mountain pine beetle-fungal symbiont Grosmannia clavigera, a lodgepole pine pathogen.</title>
        <authorList>
            <person name="DiGuistini S."/>
            <person name="Wang Y."/>
            <person name="Liao N.Y."/>
            <person name="Taylor G."/>
            <person name="Tanguay P."/>
            <person name="Feau N."/>
            <person name="Henrissat B."/>
            <person name="Chan S.K."/>
            <person name="Hesse-Orce U."/>
            <person name="Alamouti S.M."/>
            <person name="Tsui C.K.M."/>
            <person name="Docking R.T."/>
            <person name="Levasseur A."/>
            <person name="Haridas S."/>
            <person name="Robertson G."/>
            <person name="Birol I."/>
            <person name="Holt R.A."/>
            <person name="Marra M.A."/>
            <person name="Hamelin R.C."/>
            <person name="Hirst M."/>
            <person name="Jones S.J.M."/>
            <person name="Bohlmann J."/>
            <person name="Breuil C."/>
        </authorList>
    </citation>
    <scope>NUCLEOTIDE SEQUENCE [LARGE SCALE GENOMIC DNA]</scope>
    <source>
        <strain evidence="13">kw1407 / UAMH 11150</strain>
    </source>
</reference>
<keyword evidence="8" id="KW-0449">Lipoprotein</keyword>
<evidence type="ECO:0000256" key="3">
    <source>
        <dbReference type="ARBA" id="ARBA00010031"/>
    </source>
</evidence>
<accession>F0XJQ1</accession>
<dbReference type="SMART" id="SM00747">
    <property type="entry name" value="CFEM"/>
    <property type="match status" value="1"/>
</dbReference>
<feature type="disulfide bond" evidence="9">
    <location>
        <begin position="45"/>
        <end position="52"/>
    </location>
</feature>
<dbReference type="GeneID" id="25975039"/>
<dbReference type="EMBL" id="GL629782">
    <property type="protein sequence ID" value="EFX02040.1"/>
    <property type="molecule type" value="Genomic_DNA"/>
</dbReference>
<dbReference type="GO" id="GO:0098552">
    <property type="term" value="C:side of membrane"/>
    <property type="evidence" value="ECO:0007669"/>
    <property type="project" value="UniProtKB-KW"/>
</dbReference>
<dbReference type="InterPro" id="IPR008427">
    <property type="entry name" value="Extracellular_membr_CFEM_dom"/>
</dbReference>
<comment type="similarity">
    <text evidence="3">Belongs to the RBT5 family.</text>
</comment>
<evidence type="ECO:0000259" key="11">
    <source>
        <dbReference type="PROSITE" id="PS52012"/>
    </source>
</evidence>
<keyword evidence="5" id="KW-0336">GPI-anchor</keyword>
<evidence type="ECO:0000256" key="1">
    <source>
        <dbReference type="ARBA" id="ARBA00004589"/>
    </source>
</evidence>
<feature type="transmembrane region" description="Helical" evidence="10">
    <location>
        <begin position="161"/>
        <end position="185"/>
    </location>
</feature>
<keyword evidence="4" id="KW-0964">Secreted</keyword>
<dbReference type="RefSeq" id="XP_014171522.1">
    <property type="nucleotide sequence ID" value="XM_014316047.1"/>
</dbReference>
<evidence type="ECO:0000313" key="13">
    <source>
        <dbReference type="Proteomes" id="UP000007796"/>
    </source>
</evidence>
<comment type="subcellular location">
    <subcellularLocation>
        <location evidence="1">Membrane</location>
        <topology evidence="1">Lipid-anchor</topology>
        <topology evidence="1">GPI-anchor</topology>
    </subcellularLocation>
    <subcellularLocation>
        <location evidence="2">Secreted</location>
    </subcellularLocation>
</comment>
<keyword evidence="9" id="KW-0408">Iron</keyword>
<dbReference type="eggNOG" id="ENOG502RK8G">
    <property type="taxonomic scope" value="Eukaryota"/>
</dbReference>
<feature type="domain" description="CFEM" evidence="11">
    <location>
        <begin position="1"/>
        <end position="115"/>
    </location>
</feature>
<dbReference type="PROSITE" id="PS52012">
    <property type="entry name" value="CFEM"/>
    <property type="match status" value="1"/>
</dbReference>
<keyword evidence="9" id="KW-0349">Heme</keyword>
<keyword evidence="10" id="KW-0472">Membrane</keyword>
<dbReference type="Proteomes" id="UP000007796">
    <property type="component" value="Unassembled WGS sequence"/>
</dbReference>
<dbReference type="GO" id="GO:0005576">
    <property type="term" value="C:extracellular region"/>
    <property type="evidence" value="ECO:0007669"/>
    <property type="project" value="UniProtKB-SubCell"/>
</dbReference>
<keyword evidence="13" id="KW-1185">Reference proteome</keyword>
<evidence type="ECO:0000256" key="4">
    <source>
        <dbReference type="ARBA" id="ARBA00022525"/>
    </source>
</evidence>
<keyword evidence="5" id="KW-0325">Glycoprotein</keyword>
<evidence type="ECO:0000256" key="7">
    <source>
        <dbReference type="ARBA" id="ARBA00023157"/>
    </source>
</evidence>
<keyword evidence="10" id="KW-1133">Transmembrane helix</keyword>
<keyword evidence="7 9" id="KW-1015">Disulfide bond</keyword>